<dbReference type="SUPFAM" id="SSF103473">
    <property type="entry name" value="MFS general substrate transporter"/>
    <property type="match status" value="1"/>
</dbReference>
<feature type="compositionally biased region" description="Basic and acidic residues" evidence="2">
    <location>
        <begin position="425"/>
        <end position="443"/>
    </location>
</feature>
<dbReference type="STRING" id="94237.ENSMMOP00000007182"/>
<keyword evidence="5" id="KW-1185">Reference proteome</keyword>
<protein>
    <submittedName>
        <fullName evidence="4">Uncharacterized protein</fullName>
    </submittedName>
</protein>
<name>A0A3Q3W646_MOLML</name>
<dbReference type="AlphaFoldDB" id="A0A3Q3W646"/>
<comment type="subcellular location">
    <subcellularLocation>
        <location evidence="1">Membrane</location>
        <topology evidence="1">Multi-pass membrane protein</topology>
    </subcellularLocation>
</comment>
<accession>A0A3Q3W646</accession>
<feature type="transmembrane region" description="Helical" evidence="3">
    <location>
        <begin position="246"/>
        <end position="268"/>
    </location>
</feature>
<dbReference type="InterPro" id="IPR050327">
    <property type="entry name" value="Proton-linked_MCT"/>
</dbReference>
<evidence type="ECO:0000313" key="5">
    <source>
        <dbReference type="Proteomes" id="UP000261620"/>
    </source>
</evidence>
<proteinExistence type="predicted"/>
<dbReference type="CDD" id="cd17430">
    <property type="entry name" value="MFS_MCT3_4"/>
    <property type="match status" value="1"/>
</dbReference>
<feature type="transmembrane region" description="Helical" evidence="3">
    <location>
        <begin position="299"/>
        <end position="321"/>
    </location>
</feature>
<organism evidence="4 5">
    <name type="scientific">Mola mola</name>
    <name type="common">Ocean sunfish</name>
    <name type="synonym">Tetraodon mola</name>
    <dbReference type="NCBI Taxonomy" id="94237"/>
    <lineage>
        <taxon>Eukaryota</taxon>
        <taxon>Metazoa</taxon>
        <taxon>Chordata</taxon>
        <taxon>Craniata</taxon>
        <taxon>Vertebrata</taxon>
        <taxon>Euteleostomi</taxon>
        <taxon>Actinopterygii</taxon>
        <taxon>Neopterygii</taxon>
        <taxon>Teleostei</taxon>
        <taxon>Neoteleostei</taxon>
        <taxon>Acanthomorphata</taxon>
        <taxon>Eupercaria</taxon>
        <taxon>Tetraodontiformes</taxon>
        <taxon>Molidae</taxon>
        <taxon>Mola</taxon>
    </lineage>
</organism>
<feature type="transmembrane region" description="Helical" evidence="3">
    <location>
        <begin position="275"/>
        <end position="293"/>
    </location>
</feature>
<feature type="transmembrane region" description="Helical" evidence="3">
    <location>
        <begin position="333"/>
        <end position="353"/>
    </location>
</feature>
<evidence type="ECO:0000256" key="1">
    <source>
        <dbReference type="ARBA" id="ARBA00004141"/>
    </source>
</evidence>
<feature type="transmembrane region" description="Helical" evidence="3">
    <location>
        <begin position="88"/>
        <end position="107"/>
    </location>
</feature>
<dbReference type="GO" id="GO:0015650">
    <property type="term" value="F:lactate:proton symporter activity"/>
    <property type="evidence" value="ECO:0007669"/>
    <property type="project" value="TreeGrafter"/>
</dbReference>
<dbReference type="Gene3D" id="1.20.1250.20">
    <property type="entry name" value="MFS general substrate transporter like domains"/>
    <property type="match status" value="1"/>
</dbReference>
<feature type="transmembrane region" description="Helical" evidence="3">
    <location>
        <begin position="365"/>
        <end position="391"/>
    </location>
</feature>
<feature type="region of interest" description="Disordered" evidence="2">
    <location>
        <begin position="425"/>
        <end position="481"/>
    </location>
</feature>
<reference evidence="4" key="2">
    <citation type="submission" date="2025-09" db="UniProtKB">
        <authorList>
            <consortium name="Ensembl"/>
        </authorList>
    </citation>
    <scope>IDENTIFICATION</scope>
</reference>
<feature type="transmembrane region" description="Helical" evidence="3">
    <location>
        <begin position="60"/>
        <end position="82"/>
    </location>
</feature>
<feature type="transmembrane region" description="Helical" evidence="3">
    <location>
        <begin position="149"/>
        <end position="168"/>
    </location>
</feature>
<dbReference type="GO" id="GO:0016323">
    <property type="term" value="C:basolateral plasma membrane"/>
    <property type="evidence" value="ECO:0007669"/>
    <property type="project" value="TreeGrafter"/>
</dbReference>
<evidence type="ECO:0000256" key="2">
    <source>
        <dbReference type="SAM" id="MobiDB-lite"/>
    </source>
</evidence>
<feature type="compositionally biased region" description="Polar residues" evidence="2">
    <location>
        <begin position="465"/>
        <end position="481"/>
    </location>
</feature>
<dbReference type="Pfam" id="PF07690">
    <property type="entry name" value="MFS_1"/>
    <property type="match status" value="1"/>
</dbReference>
<evidence type="ECO:0000313" key="4">
    <source>
        <dbReference type="Ensembl" id="ENSMMOP00000007182.1"/>
    </source>
</evidence>
<dbReference type="InterPro" id="IPR011701">
    <property type="entry name" value="MFS"/>
</dbReference>
<feature type="transmembrane region" description="Helical" evidence="3">
    <location>
        <begin position="20"/>
        <end position="39"/>
    </location>
</feature>
<reference evidence="4" key="1">
    <citation type="submission" date="2025-08" db="UniProtKB">
        <authorList>
            <consortium name="Ensembl"/>
        </authorList>
    </citation>
    <scope>IDENTIFICATION</scope>
</reference>
<dbReference type="OMA" id="NGLQFCP"/>
<dbReference type="FunFam" id="1.20.1250.20:FF:001012">
    <property type="entry name" value="Si:dkey-246g23.4"/>
    <property type="match status" value="1"/>
</dbReference>
<feature type="transmembrane region" description="Helical" evidence="3">
    <location>
        <begin position="114"/>
        <end position="137"/>
    </location>
</feature>
<feature type="transmembrane region" description="Helical" evidence="3">
    <location>
        <begin position="209"/>
        <end position="234"/>
    </location>
</feature>
<evidence type="ECO:0000256" key="3">
    <source>
        <dbReference type="SAM" id="Phobius"/>
    </source>
</evidence>
<dbReference type="Ensembl" id="ENSMMOT00000007317.1">
    <property type="protein sequence ID" value="ENSMMOP00000007182.1"/>
    <property type="gene ID" value="ENSMMOG00000005575.1"/>
</dbReference>
<dbReference type="PANTHER" id="PTHR11360:SF27">
    <property type="entry name" value="MONOCARBOXYLATE TRANSPORTER 4"/>
    <property type="match status" value="1"/>
</dbReference>
<dbReference type="InterPro" id="IPR036259">
    <property type="entry name" value="MFS_trans_sf"/>
</dbReference>
<dbReference type="Proteomes" id="UP000261620">
    <property type="component" value="Unplaced"/>
</dbReference>
<keyword evidence="3" id="KW-0472">Membrane</keyword>
<sequence length="481" mass="51498">MGGMPVDSGAGGVKAPDGGWGWAVLAGCFVITGFSYAFPKAVSVFFKELIREFGVGYSDTAWVSSILLAMLYGTGPLCSVLVNCFGCRPVMMVGGLFASLGMILASFSTSIIHIYLSAGVVTGLGLAPVALCCLSPLGQVLQYHYGWRGGFLILGGILLNCCVCGALMKPLVAPKTPKEEHSEEGSEVERKEKPKAKLLDFSVFKDRGFVIYTVAASIMVLGLFVPPVFVVSYAKELGNEDTKSALLLTLLGFIDIFARPTCGVIAGLKWVRPRCVYLFSFALIFNGITDLIGSQAKDYASLMVFCVFFGISYGMVGALQFEVLMAIVGTEKFSSAIGLVLLIEAIAVLVGPPGAGQLLDATKNYMYIFLLAGIEVVLSAVVLASCNFLFIRKKTPTPPDKLENVTVGDGATTEACSELVEVGNMEEKGASEEQEKEAIKKEEHEEEFMPESVTMDSQEVENLMKTPQQNGDVASSPETRL</sequence>
<dbReference type="PANTHER" id="PTHR11360">
    <property type="entry name" value="MONOCARBOXYLATE TRANSPORTER"/>
    <property type="match status" value="1"/>
</dbReference>
<keyword evidence="3" id="KW-1133">Transmembrane helix</keyword>
<keyword evidence="3" id="KW-0812">Transmembrane</keyword>